<feature type="transmembrane region" description="Helical" evidence="2">
    <location>
        <begin position="66"/>
        <end position="88"/>
    </location>
</feature>
<dbReference type="RefSeq" id="WP_344026522.1">
    <property type="nucleotide sequence ID" value="NZ_BAAAJK010000034.1"/>
</dbReference>
<feature type="compositionally biased region" description="Low complexity" evidence="1">
    <location>
        <begin position="346"/>
        <end position="358"/>
    </location>
</feature>
<protein>
    <recommendedName>
        <fullName evidence="3">DUF6542 domain-containing protein</fullName>
    </recommendedName>
</protein>
<keyword evidence="5" id="KW-1185">Reference proteome</keyword>
<keyword evidence="2" id="KW-1133">Transmembrane helix</keyword>
<feature type="compositionally biased region" description="Gly residues" evidence="1">
    <location>
        <begin position="299"/>
        <end position="312"/>
    </location>
</feature>
<feature type="domain" description="DUF6542" evidence="3">
    <location>
        <begin position="41"/>
        <end position="160"/>
    </location>
</feature>
<feature type="compositionally biased region" description="Basic and acidic residues" evidence="1">
    <location>
        <begin position="168"/>
        <end position="215"/>
    </location>
</feature>
<feature type="region of interest" description="Disordered" evidence="1">
    <location>
        <begin position="168"/>
        <end position="366"/>
    </location>
</feature>
<feature type="transmembrane region" description="Helical" evidence="2">
    <location>
        <begin position="137"/>
        <end position="157"/>
    </location>
</feature>
<feature type="compositionally biased region" description="Gly residues" evidence="1">
    <location>
        <begin position="280"/>
        <end position="292"/>
    </location>
</feature>
<feature type="transmembrane region" description="Helical" evidence="2">
    <location>
        <begin position="39"/>
        <end position="60"/>
    </location>
</feature>
<proteinExistence type="predicted"/>
<evidence type="ECO:0000313" key="5">
    <source>
        <dbReference type="Proteomes" id="UP001501414"/>
    </source>
</evidence>
<feature type="compositionally biased region" description="Low complexity" evidence="1">
    <location>
        <begin position="216"/>
        <end position="244"/>
    </location>
</feature>
<feature type="transmembrane region" description="Helical" evidence="2">
    <location>
        <begin position="100"/>
        <end position="117"/>
    </location>
</feature>
<evidence type="ECO:0000256" key="1">
    <source>
        <dbReference type="SAM" id="MobiDB-lite"/>
    </source>
</evidence>
<feature type="compositionally biased region" description="Low complexity" evidence="1">
    <location>
        <begin position="264"/>
        <end position="279"/>
    </location>
</feature>
<dbReference type="EMBL" id="BAAAJK010000034">
    <property type="protein sequence ID" value="GAA1397000.1"/>
    <property type="molecule type" value="Genomic_DNA"/>
</dbReference>
<name>A0ABN1Y3H8_9PSEU</name>
<dbReference type="Pfam" id="PF20177">
    <property type="entry name" value="DUF6542"/>
    <property type="match status" value="1"/>
</dbReference>
<accession>A0ABN1Y3H8</accession>
<comment type="caution">
    <text evidence="4">The sequence shown here is derived from an EMBL/GenBank/DDBJ whole genome shotgun (WGS) entry which is preliminary data.</text>
</comment>
<feature type="compositionally biased region" description="Gly residues" evidence="1">
    <location>
        <begin position="329"/>
        <end position="345"/>
    </location>
</feature>
<organism evidence="4 5">
    <name type="scientific">Pseudonocardia kongjuensis</name>
    <dbReference type="NCBI Taxonomy" id="102227"/>
    <lineage>
        <taxon>Bacteria</taxon>
        <taxon>Bacillati</taxon>
        <taxon>Actinomycetota</taxon>
        <taxon>Actinomycetes</taxon>
        <taxon>Pseudonocardiales</taxon>
        <taxon>Pseudonocardiaceae</taxon>
        <taxon>Pseudonocardia</taxon>
    </lineage>
</organism>
<feature type="region of interest" description="Disordered" evidence="1">
    <location>
        <begin position="1"/>
        <end position="27"/>
    </location>
</feature>
<evidence type="ECO:0000313" key="4">
    <source>
        <dbReference type="EMBL" id="GAA1397000.1"/>
    </source>
</evidence>
<dbReference type="Proteomes" id="UP001501414">
    <property type="component" value="Unassembled WGS sequence"/>
</dbReference>
<feature type="compositionally biased region" description="Gly residues" evidence="1">
    <location>
        <begin position="245"/>
        <end position="263"/>
    </location>
</feature>
<evidence type="ECO:0000256" key="2">
    <source>
        <dbReference type="SAM" id="Phobius"/>
    </source>
</evidence>
<feature type="compositionally biased region" description="Low complexity" evidence="1">
    <location>
        <begin position="313"/>
        <end position="328"/>
    </location>
</feature>
<reference evidence="4 5" key="1">
    <citation type="journal article" date="2019" name="Int. J. Syst. Evol. Microbiol.">
        <title>The Global Catalogue of Microorganisms (GCM) 10K type strain sequencing project: providing services to taxonomists for standard genome sequencing and annotation.</title>
        <authorList>
            <consortium name="The Broad Institute Genomics Platform"/>
            <consortium name="The Broad Institute Genome Sequencing Center for Infectious Disease"/>
            <person name="Wu L."/>
            <person name="Ma J."/>
        </authorList>
    </citation>
    <scope>NUCLEOTIDE SEQUENCE [LARGE SCALE GENOMIC DNA]</scope>
    <source>
        <strain evidence="4 5">JCM 11896</strain>
    </source>
</reference>
<keyword evidence="2" id="KW-0812">Transmembrane</keyword>
<gene>
    <name evidence="4" type="ORF">GCM10009613_49000</name>
</gene>
<sequence>MNTTRSSSARRPGGSTTPRPAAPGRGGWPVRERSLLRPVLGIPPVAAIGLAVAATALGVLVDFLRIGTVGRVFEIAYLLGCVLAVCWVRRRGIFLPAVQPPLLLAVVVPVVAILIGAPSGGGTAQSVLMAGAPLINAFPAMAVTTLAVLALAAFRLVRQRLGPDDSVGRLRARLGRDPGGHDPDGPRRSRSERRQDRAGSRTSRPDTDRRGRRTADGSAGALAREAAATGSARGARPAGAPRSTGGTGSTGSTGRGAGTGGTTRGSSTRGAGSSSTARGAGSGTARGAGSTGGSPRSGSTGGTGSGSRGTGTSGSTPRGSGTGASARGASGGISGTGGSRIGGRGSSRPSSATRGGASEATRRRSR</sequence>
<evidence type="ECO:0000259" key="3">
    <source>
        <dbReference type="Pfam" id="PF20177"/>
    </source>
</evidence>
<keyword evidence="2" id="KW-0472">Membrane</keyword>
<dbReference type="InterPro" id="IPR046672">
    <property type="entry name" value="DUF6542"/>
</dbReference>